<dbReference type="NCBIfam" id="NF004847">
    <property type="entry name" value="PRK06198.1"/>
    <property type="match status" value="1"/>
</dbReference>
<proteinExistence type="inferred from homology"/>
<evidence type="ECO:0000256" key="2">
    <source>
        <dbReference type="ARBA" id="ARBA00023002"/>
    </source>
</evidence>
<dbReference type="HOGENOM" id="CLU_010194_1_0_5"/>
<dbReference type="EMBL" id="CP006986">
    <property type="protein sequence ID" value="AIC29093.1"/>
    <property type="molecule type" value="Genomic_DNA"/>
</dbReference>
<organism evidence="4 5">
    <name type="scientific">Rhizobium etli bv. mimosae str. IE4771</name>
    <dbReference type="NCBI Taxonomy" id="1432050"/>
    <lineage>
        <taxon>Bacteria</taxon>
        <taxon>Pseudomonadati</taxon>
        <taxon>Pseudomonadota</taxon>
        <taxon>Alphaproteobacteria</taxon>
        <taxon>Hyphomicrobiales</taxon>
        <taxon>Rhizobiaceae</taxon>
        <taxon>Rhizobium/Agrobacterium group</taxon>
        <taxon>Rhizobium</taxon>
    </lineage>
</organism>
<dbReference type="SMART" id="SM00822">
    <property type="entry name" value="PKS_KR"/>
    <property type="match status" value="1"/>
</dbReference>
<dbReference type="Pfam" id="PF13561">
    <property type="entry name" value="adh_short_C2"/>
    <property type="match status" value="1"/>
</dbReference>
<dbReference type="PRINTS" id="PR00081">
    <property type="entry name" value="GDHRDH"/>
</dbReference>
<evidence type="ECO:0000259" key="3">
    <source>
        <dbReference type="SMART" id="SM00822"/>
    </source>
</evidence>
<dbReference type="PRINTS" id="PR00080">
    <property type="entry name" value="SDRFAMILY"/>
</dbReference>
<dbReference type="Gene3D" id="3.40.50.720">
    <property type="entry name" value="NAD(P)-binding Rossmann-like Domain"/>
    <property type="match status" value="1"/>
</dbReference>
<protein>
    <submittedName>
        <fullName evidence="4">Short-chain dehydrogenase protein</fullName>
    </submittedName>
</protein>
<comment type="similarity">
    <text evidence="1">Belongs to the short-chain dehydrogenases/reductases (SDR) family.</text>
</comment>
<dbReference type="PANTHER" id="PTHR43639:SF1">
    <property type="entry name" value="SHORT-CHAIN DEHYDROGENASE_REDUCTASE FAMILY PROTEIN"/>
    <property type="match status" value="1"/>
</dbReference>
<dbReference type="PANTHER" id="PTHR43639">
    <property type="entry name" value="OXIDOREDUCTASE, SHORT-CHAIN DEHYDROGENASE/REDUCTASE FAMILY (AFU_ORTHOLOGUE AFUA_5G02870)"/>
    <property type="match status" value="1"/>
</dbReference>
<evidence type="ECO:0000256" key="1">
    <source>
        <dbReference type="ARBA" id="ARBA00006484"/>
    </source>
</evidence>
<dbReference type="AlphaFoldDB" id="A0A060I1S2"/>
<keyword evidence="2" id="KW-0560">Oxidoreductase</keyword>
<dbReference type="GO" id="GO:0016491">
    <property type="term" value="F:oxidoreductase activity"/>
    <property type="evidence" value="ECO:0007669"/>
    <property type="project" value="UniProtKB-KW"/>
</dbReference>
<accession>A0A060I1S2</accession>
<reference evidence="4 5" key="1">
    <citation type="submission" date="2013-12" db="EMBL/GenBank/DDBJ databases">
        <title>Complete genome sequence of Rhizobium etli bv. mimosae IE4771.</title>
        <authorList>
            <person name="Bustos P."/>
            <person name="Santamaria R.I."/>
            <person name="Lozano L."/>
            <person name="Ormeno-Orrillo E."/>
            <person name="Rogel M.A."/>
            <person name="Romero D."/>
            <person name="Cevallos M.A."/>
            <person name="Martinez-Romero E."/>
            <person name="Gonzalez V."/>
        </authorList>
    </citation>
    <scope>NUCLEOTIDE SEQUENCE [LARGE SCALE GENOMIC DNA]</scope>
    <source>
        <strain evidence="4 5">IE4771</strain>
    </source>
</reference>
<dbReference type="CDD" id="cd05233">
    <property type="entry name" value="SDR_c"/>
    <property type="match status" value="1"/>
</dbReference>
<dbReference type="InterPro" id="IPR057326">
    <property type="entry name" value="KR_dom"/>
</dbReference>
<dbReference type="KEGG" id="rei:IE4771_CH04031"/>
<name>A0A060I1S2_RHIET</name>
<gene>
    <name evidence="4" type="ORF">IE4771_CH04031</name>
</gene>
<dbReference type="InterPro" id="IPR020904">
    <property type="entry name" value="Sc_DH/Rdtase_CS"/>
</dbReference>
<dbReference type="InterPro" id="IPR002347">
    <property type="entry name" value="SDR_fam"/>
</dbReference>
<dbReference type="OrthoDB" id="7157698at2"/>
<dbReference type="PROSITE" id="PS00061">
    <property type="entry name" value="ADH_SHORT"/>
    <property type="match status" value="1"/>
</dbReference>
<dbReference type="RefSeq" id="WP_038691496.1">
    <property type="nucleotide sequence ID" value="NZ_CP006986.1"/>
</dbReference>
<dbReference type="Proteomes" id="UP000027180">
    <property type="component" value="Chromosome"/>
</dbReference>
<dbReference type="FunFam" id="3.40.50.720:FF:000084">
    <property type="entry name" value="Short-chain dehydrogenase reductase"/>
    <property type="match status" value="1"/>
</dbReference>
<evidence type="ECO:0000313" key="4">
    <source>
        <dbReference type="EMBL" id="AIC29093.1"/>
    </source>
</evidence>
<sequence>MSTDHGRLDGKIAIVTGGTQGLGATIARLFAERGAAGIVICGRNEAKGKAKAAEISAATGARVVYVKADFGKVEDAQNVVHACDEAFGRVDALVNAAAITDRGTILDTSPELFDAMFAVNVRAPFFLMQETVKVMRREKIEGTIVNIGSMSAKAGQPFIAAYCASKGALETLTKNTAYALLRNRIRVNGLNIGWMASEGEDRIQREYHDAPADWLEKAAAGQPFGRLVDPHEVARACAYLSSAESGLMTGSVICFDQSIWGAYDGSPHPVAAL</sequence>
<dbReference type="InterPro" id="IPR036291">
    <property type="entry name" value="NAD(P)-bd_dom_sf"/>
</dbReference>
<dbReference type="SUPFAM" id="SSF51735">
    <property type="entry name" value="NAD(P)-binding Rossmann-fold domains"/>
    <property type="match status" value="1"/>
</dbReference>
<feature type="domain" description="Ketoreductase" evidence="3">
    <location>
        <begin position="11"/>
        <end position="198"/>
    </location>
</feature>
<evidence type="ECO:0000313" key="5">
    <source>
        <dbReference type="Proteomes" id="UP000027180"/>
    </source>
</evidence>